<proteinExistence type="predicted"/>
<dbReference type="InterPro" id="IPR050595">
    <property type="entry name" value="Bact_response_regulator"/>
</dbReference>
<dbReference type="Pfam" id="PF00072">
    <property type="entry name" value="Response_reg"/>
    <property type="match status" value="1"/>
</dbReference>
<dbReference type="Gene3D" id="3.40.50.2300">
    <property type="match status" value="1"/>
</dbReference>
<dbReference type="PANTHER" id="PTHR44591">
    <property type="entry name" value="STRESS RESPONSE REGULATOR PROTEIN 1"/>
    <property type="match status" value="1"/>
</dbReference>
<evidence type="ECO:0000256" key="1">
    <source>
        <dbReference type="ARBA" id="ARBA00022553"/>
    </source>
</evidence>
<dbReference type="CDD" id="cd00156">
    <property type="entry name" value="REC"/>
    <property type="match status" value="1"/>
</dbReference>
<dbReference type="InterPro" id="IPR011006">
    <property type="entry name" value="CheY-like_superfamily"/>
</dbReference>
<dbReference type="InterPro" id="IPR001789">
    <property type="entry name" value="Sig_transdc_resp-reg_receiver"/>
</dbReference>
<feature type="modified residue" description="4-aspartylphosphate" evidence="2">
    <location>
        <position position="57"/>
    </location>
</feature>
<dbReference type="SMART" id="SM00448">
    <property type="entry name" value="REC"/>
    <property type="match status" value="1"/>
</dbReference>
<organism evidence="4 5">
    <name type="scientific">Stigmatella aurantiaca</name>
    <dbReference type="NCBI Taxonomy" id="41"/>
    <lineage>
        <taxon>Bacteria</taxon>
        <taxon>Pseudomonadati</taxon>
        <taxon>Myxococcota</taxon>
        <taxon>Myxococcia</taxon>
        <taxon>Myxococcales</taxon>
        <taxon>Cystobacterineae</taxon>
        <taxon>Archangiaceae</taxon>
        <taxon>Stigmatella</taxon>
    </lineage>
</organism>
<dbReference type="EMBL" id="FOAP01000014">
    <property type="protein sequence ID" value="SEM27950.1"/>
    <property type="molecule type" value="Genomic_DNA"/>
</dbReference>
<gene>
    <name evidence="4" type="ORF">SAMN05444354_11473</name>
</gene>
<dbReference type="SUPFAM" id="SSF52172">
    <property type="entry name" value="CheY-like"/>
    <property type="match status" value="1"/>
</dbReference>
<dbReference type="PANTHER" id="PTHR44591:SF18">
    <property type="entry name" value="REGULATORY PROTEIN"/>
    <property type="match status" value="1"/>
</dbReference>
<dbReference type="Proteomes" id="UP000182719">
    <property type="component" value="Unassembled WGS sequence"/>
</dbReference>
<dbReference type="AlphaFoldDB" id="A0A1H7X273"/>
<evidence type="ECO:0000313" key="4">
    <source>
        <dbReference type="EMBL" id="SEM27950.1"/>
    </source>
</evidence>
<name>A0A1H7X273_STIAU</name>
<dbReference type="PROSITE" id="PS50110">
    <property type="entry name" value="RESPONSE_REGULATORY"/>
    <property type="match status" value="1"/>
</dbReference>
<sequence>MKSLPGTCILIADDEEGIRDLFRFTLEPLGVEVVTATDGWEAFEAVQARPFDLVILDVHMPRMSGPEVLVKIRALRPTQRVLVVSSSSDASHAFEQRVSEYGASACLYKPVELDELLGAIDRALSEEGHAA</sequence>
<keyword evidence="1 2" id="KW-0597">Phosphoprotein</keyword>
<feature type="domain" description="Response regulatory" evidence="3">
    <location>
        <begin position="8"/>
        <end position="124"/>
    </location>
</feature>
<protein>
    <submittedName>
        <fullName evidence="4">Response regulator receiver domain-containing protein</fullName>
    </submittedName>
</protein>
<reference evidence="5" key="1">
    <citation type="submission" date="2016-10" db="EMBL/GenBank/DDBJ databases">
        <authorList>
            <person name="Varghese N."/>
            <person name="Submissions S."/>
        </authorList>
    </citation>
    <scope>NUCLEOTIDE SEQUENCE [LARGE SCALE GENOMIC DNA]</scope>
    <source>
        <strain evidence="5">DSM 17044</strain>
    </source>
</reference>
<evidence type="ECO:0000256" key="2">
    <source>
        <dbReference type="PROSITE-ProRule" id="PRU00169"/>
    </source>
</evidence>
<accession>A0A1H7X273</accession>
<evidence type="ECO:0000259" key="3">
    <source>
        <dbReference type="PROSITE" id="PS50110"/>
    </source>
</evidence>
<dbReference type="GO" id="GO:0000160">
    <property type="term" value="P:phosphorelay signal transduction system"/>
    <property type="evidence" value="ECO:0007669"/>
    <property type="project" value="InterPro"/>
</dbReference>
<dbReference type="OrthoDB" id="9788090at2"/>
<dbReference type="RefSeq" id="WP_075008930.1">
    <property type="nucleotide sequence ID" value="NZ_FOAP01000014.1"/>
</dbReference>
<evidence type="ECO:0000313" key="5">
    <source>
        <dbReference type="Proteomes" id="UP000182719"/>
    </source>
</evidence>
<keyword evidence="5" id="KW-1185">Reference proteome</keyword>